<dbReference type="OMA" id="APTTKFS"/>
<evidence type="ECO:0000256" key="1">
    <source>
        <dbReference type="ARBA" id="ARBA00010746"/>
    </source>
</evidence>
<keyword evidence="3 4" id="KW-0964">Secreted</keyword>
<comment type="function">
    <text evidence="4">Dirigent proteins impart stereoselectivity on the phenoxy radical-coupling reaction, yielding optically active lignans from two molecules of coniferyl alcohol in the biosynthesis of lignans, flavonolignans, and alkaloids and thus plays a central role in plant secondary metabolism.</text>
</comment>
<dbReference type="InterPro" id="IPR044859">
    <property type="entry name" value="Allene_oxi_cyc_Dirigent"/>
</dbReference>
<evidence type="ECO:0000256" key="2">
    <source>
        <dbReference type="ARBA" id="ARBA00011738"/>
    </source>
</evidence>
<dbReference type="InterPro" id="IPR004265">
    <property type="entry name" value="Dirigent"/>
</dbReference>
<evidence type="ECO:0000256" key="4">
    <source>
        <dbReference type="RuleBase" id="RU363099"/>
    </source>
</evidence>
<feature type="chain" id="PRO_5024478629" description="Dirigent protein" evidence="4">
    <location>
        <begin position="24"/>
        <end position="174"/>
    </location>
</feature>
<keyword evidence="4" id="KW-0052">Apoplast</keyword>
<dbReference type="PANTHER" id="PTHR21495">
    <property type="entry name" value="NUCLEOPORIN-RELATED"/>
    <property type="match status" value="1"/>
</dbReference>
<dbReference type="AlphaFoldDB" id="A0A5P1EKF5"/>
<evidence type="ECO:0000313" key="5">
    <source>
        <dbReference type="EMBL" id="ONK66478.1"/>
    </source>
</evidence>
<dbReference type="Gene3D" id="2.40.480.10">
    <property type="entry name" value="Allene oxide cyclase-like"/>
    <property type="match status" value="1"/>
</dbReference>
<dbReference type="Pfam" id="PF03018">
    <property type="entry name" value="Dirigent"/>
    <property type="match status" value="1"/>
</dbReference>
<comment type="subcellular location">
    <subcellularLocation>
        <location evidence="4">Secreted</location>
        <location evidence="4">Extracellular space</location>
        <location evidence="4">Apoplast</location>
    </subcellularLocation>
</comment>
<organism evidence="5 6">
    <name type="scientific">Asparagus officinalis</name>
    <name type="common">Garden asparagus</name>
    <dbReference type="NCBI Taxonomy" id="4686"/>
    <lineage>
        <taxon>Eukaryota</taxon>
        <taxon>Viridiplantae</taxon>
        <taxon>Streptophyta</taxon>
        <taxon>Embryophyta</taxon>
        <taxon>Tracheophyta</taxon>
        <taxon>Spermatophyta</taxon>
        <taxon>Magnoliopsida</taxon>
        <taxon>Liliopsida</taxon>
        <taxon>Asparagales</taxon>
        <taxon>Asparagaceae</taxon>
        <taxon>Asparagoideae</taxon>
        <taxon>Asparagus</taxon>
    </lineage>
</organism>
<keyword evidence="4" id="KW-0732">Signal</keyword>
<name>A0A5P1EKF5_ASPOF</name>
<reference evidence="6" key="1">
    <citation type="journal article" date="2017" name="Nat. Commun.">
        <title>The asparagus genome sheds light on the origin and evolution of a young Y chromosome.</title>
        <authorList>
            <person name="Harkess A."/>
            <person name="Zhou J."/>
            <person name="Xu C."/>
            <person name="Bowers J.E."/>
            <person name="Van der Hulst R."/>
            <person name="Ayyampalayam S."/>
            <person name="Mercati F."/>
            <person name="Riccardi P."/>
            <person name="McKain M.R."/>
            <person name="Kakrana A."/>
            <person name="Tang H."/>
            <person name="Ray J."/>
            <person name="Groenendijk J."/>
            <person name="Arikit S."/>
            <person name="Mathioni S.M."/>
            <person name="Nakano M."/>
            <person name="Shan H."/>
            <person name="Telgmann-Rauber A."/>
            <person name="Kanno A."/>
            <person name="Yue Z."/>
            <person name="Chen H."/>
            <person name="Li W."/>
            <person name="Chen Y."/>
            <person name="Xu X."/>
            <person name="Zhang Y."/>
            <person name="Luo S."/>
            <person name="Chen H."/>
            <person name="Gao J."/>
            <person name="Mao Z."/>
            <person name="Pires J.C."/>
            <person name="Luo M."/>
            <person name="Kudrna D."/>
            <person name="Wing R.A."/>
            <person name="Meyers B.C."/>
            <person name="Yi K."/>
            <person name="Kong H."/>
            <person name="Lavrijsen P."/>
            <person name="Sunseri F."/>
            <person name="Falavigna A."/>
            <person name="Ye Y."/>
            <person name="Leebens-Mack J.H."/>
            <person name="Chen G."/>
        </authorList>
    </citation>
    <scope>NUCLEOTIDE SEQUENCE [LARGE SCALE GENOMIC DNA]</scope>
    <source>
        <strain evidence="6">cv. DH0086</strain>
    </source>
</reference>
<feature type="signal peptide" evidence="4">
    <location>
        <begin position="1"/>
        <end position="23"/>
    </location>
</feature>
<comment type="similarity">
    <text evidence="1 4">Belongs to the plant dirigent protein family.</text>
</comment>
<keyword evidence="6" id="KW-1185">Reference proteome</keyword>
<gene>
    <name evidence="5" type="ORF">A4U43_C06F8590</name>
</gene>
<protein>
    <recommendedName>
        <fullName evidence="4">Dirigent protein</fullName>
    </recommendedName>
</protein>
<evidence type="ECO:0000256" key="3">
    <source>
        <dbReference type="ARBA" id="ARBA00022525"/>
    </source>
</evidence>
<dbReference type="Gramene" id="ONK66478">
    <property type="protein sequence ID" value="ONK66478"/>
    <property type="gene ID" value="A4U43_C06F8590"/>
</dbReference>
<dbReference type="OrthoDB" id="1864232at2759"/>
<comment type="subunit">
    <text evidence="2 4">Homodimer.</text>
</comment>
<proteinExistence type="inferred from homology"/>
<dbReference type="Proteomes" id="UP000243459">
    <property type="component" value="Chromosome 6"/>
</dbReference>
<evidence type="ECO:0000313" key="6">
    <source>
        <dbReference type="Proteomes" id="UP000243459"/>
    </source>
</evidence>
<dbReference type="EMBL" id="CM007386">
    <property type="protein sequence ID" value="ONK66478.1"/>
    <property type="molecule type" value="Genomic_DNA"/>
</dbReference>
<sequence>MASVFQLTVLLLSFSLLISSSVSDDEKETHLHFYFHDIVVGVPPTAMRIAKATTTDVSLTGFGALVMMDDPLTEEPDRNSKLIGKAQGMYGLASQDEAGLLMAMNLVFVDGEFNGSTLSVLGRNAVFNDVREMPVIGGSGKFRFARGYALAKTHEFSLLTGNAVVEYNVHIRHE</sequence>
<dbReference type="GO" id="GO:0048046">
    <property type="term" value="C:apoplast"/>
    <property type="evidence" value="ECO:0007669"/>
    <property type="project" value="UniProtKB-SubCell"/>
</dbReference>
<dbReference type="GO" id="GO:0009699">
    <property type="term" value="P:phenylpropanoid biosynthetic process"/>
    <property type="evidence" value="ECO:0007669"/>
    <property type="project" value="UniProtKB-ARBA"/>
</dbReference>
<accession>A0A5P1EKF5</accession>